<dbReference type="RefSeq" id="WP_132696748.1">
    <property type="nucleotide sequence ID" value="NZ_SLVM01000035.1"/>
</dbReference>
<name>A0A4R1YIG0_9RHOB</name>
<dbReference type="EMBL" id="SLVM01000035">
    <property type="protein sequence ID" value="TCM76191.1"/>
    <property type="molecule type" value="Genomic_DNA"/>
</dbReference>
<evidence type="ECO:0000313" key="3">
    <source>
        <dbReference type="Proteomes" id="UP000295277"/>
    </source>
</evidence>
<feature type="chain" id="PRO_5020617706" description="Sporulation related protein" evidence="1">
    <location>
        <begin position="26"/>
        <end position="161"/>
    </location>
</feature>
<reference evidence="2 3" key="1">
    <citation type="submission" date="2019-03" db="EMBL/GenBank/DDBJ databases">
        <title>Genomic Encyclopedia of Type Strains, Phase IV (KMG-IV): sequencing the most valuable type-strain genomes for metagenomic binning, comparative biology and taxonomic classification.</title>
        <authorList>
            <person name="Goeker M."/>
        </authorList>
    </citation>
    <scope>NUCLEOTIDE SEQUENCE [LARGE SCALE GENOMIC DNA]</scope>
    <source>
        <strain evidence="2 3">DSM 21153</strain>
    </source>
</reference>
<accession>A0A4R1YIG0</accession>
<dbReference type="Proteomes" id="UP000295277">
    <property type="component" value="Unassembled WGS sequence"/>
</dbReference>
<evidence type="ECO:0000313" key="2">
    <source>
        <dbReference type="EMBL" id="TCM76191.1"/>
    </source>
</evidence>
<proteinExistence type="predicted"/>
<evidence type="ECO:0008006" key="4">
    <source>
        <dbReference type="Google" id="ProtNLM"/>
    </source>
</evidence>
<gene>
    <name evidence="2" type="ORF">EV216_13517</name>
</gene>
<keyword evidence="1" id="KW-0732">Signal</keyword>
<keyword evidence="3" id="KW-1185">Reference proteome</keyword>
<dbReference type="OrthoDB" id="7843142at2"/>
<comment type="caution">
    <text evidence="2">The sequence shown here is derived from an EMBL/GenBank/DDBJ whole genome shotgun (WGS) entry which is preliminary data.</text>
</comment>
<sequence length="161" mass="17284">MGRRAGLCIFLAIAGLGASSLPALAKGAGVFEATPRSVPVRVPSGYRAVWQDDRLNPHRGPRTAQGDAQMAGVWTDQVPMRLAPPTAPRFLCLGIYDTSEAARPTVRLLRDMGLPVSRGIGRRGGRPVEVIYAGPFDDPGALSRAEARLAHAGFHDLEYRK</sequence>
<feature type="signal peptide" evidence="1">
    <location>
        <begin position="1"/>
        <end position="25"/>
    </location>
</feature>
<dbReference type="AlphaFoldDB" id="A0A4R1YIG0"/>
<organism evidence="2 3">
    <name type="scientific">Rhodovulum steppense</name>
    <dbReference type="NCBI Taxonomy" id="540251"/>
    <lineage>
        <taxon>Bacteria</taxon>
        <taxon>Pseudomonadati</taxon>
        <taxon>Pseudomonadota</taxon>
        <taxon>Alphaproteobacteria</taxon>
        <taxon>Rhodobacterales</taxon>
        <taxon>Paracoccaceae</taxon>
        <taxon>Rhodovulum</taxon>
    </lineage>
</organism>
<evidence type="ECO:0000256" key="1">
    <source>
        <dbReference type="SAM" id="SignalP"/>
    </source>
</evidence>
<protein>
    <recommendedName>
        <fullName evidence="4">Sporulation related protein</fullName>
    </recommendedName>
</protein>